<organism evidence="9 10">
    <name type="scientific">Gymnopus androsaceus JB14</name>
    <dbReference type="NCBI Taxonomy" id="1447944"/>
    <lineage>
        <taxon>Eukaryota</taxon>
        <taxon>Fungi</taxon>
        <taxon>Dikarya</taxon>
        <taxon>Basidiomycota</taxon>
        <taxon>Agaricomycotina</taxon>
        <taxon>Agaricomycetes</taxon>
        <taxon>Agaricomycetidae</taxon>
        <taxon>Agaricales</taxon>
        <taxon>Marasmiineae</taxon>
        <taxon>Omphalotaceae</taxon>
        <taxon>Gymnopus</taxon>
    </lineage>
</organism>
<evidence type="ECO:0000313" key="10">
    <source>
        <dbReference type="Proteomes" id="UP000799118"/>
    </source>
</evidence>
<keyword evidence="4 7" id="KW-0812">Transmembrane</keyword>
<keyword evidence="5 7" id="KW-1133">Transmembrane helix</keyword>
<evidence type="ECO:0000256" key="4">
    <source>
        <dbReference type="ARBA" id="ARBA00022692"/>
    </source>
</evidence>
<dbReference type="AlphaFoldDB" id="A0A6A4I9X6"/>
<protein>
    <submittedName>
        <fullName evidence="9">MFS general substrate transporter</fullName>
    </submittedName>
</protein>
<keyword evidence="10" id="KW-1185">Reference proteome</keyword>
<dbReference type="PANTHER" id="PTHR23514:SF3">
    <property type="entry name" value="BYPASS OF STOP CODON PROTEIN 6"/>
    <property type="match status" value="1"/>
</dbReference>
<evidence type="ECO:0000256" key="3">
    <source>
        <dbReference type="ARBA" id="ARBA00022448"/>
    </source>
</evidence>
<feature type="transmembrane region" description="Helical" evidence="7">
    <location>
        <begin position="109"/>
        <end position="131"/>
    </location>
</feature>
<feature type="transmembrane region" description="Helical" evidence="7">
    <location>
        <begin position="378"/>
        <end position="397"/>
    </location>
</feature>
<reference evidence="9" key="1">
    <citation type="journal article" date="2019" name="Environ. Microbiol.">
        <title>Fungal ecological strategies reflected in gene transcription - a case study of two litter decomposers.</title>
        <authorList>
            <person name="Barbi F."/>
            <person name="Kohler A."/>
            <person name="Barry K."/>
            <person name="Baskaran P."/>
            <person name="Daum C."/>
            <person name="Fauchery L."/>
            <person name="Ihrmark K."/>
            <person name="Kuo A."/>
            <person name="LaButti K."/>
            <person name="Lipzen A."/>
            <person name="Morin E."/>
            <person name="Grigoriev I.V."/>
            <person name="Henrissat B."/>
            <person name="Lindahl B."/>
            <person name="Martin F."/>
        </authorList>
    </citation>
    <scope>NUCLEOTIDE SEQUENCE</scope>
    <source>
        <strain evidence="9">JB14</strain>
    </source>
</reference>
<keyword evidence="6 7" id="KW-0472">Membrane</keyword>
<evidence type="ECO:0000259" key="8">
    <source>
        <dbReference type="PROSITE" id="PS50850"/>
    </source>
</evidence>
<dbReference type="GO" id="GO:0016020">
    <property type="term" value="C:membrane"/>
    <property type="evidence" value="ECO:0007669"/>
    <property type="project" value="TreeGrafter"/>
</dbReference>
<evidence type="ECO:0000256" key="2">
    <source>
        <dbReference type="ARBA" id="ARBA00008335"/>
    </source>
</evidence>
<feature type="transmembrane region" description="Helical" evidence="7">
    <location>
        <begin position="143"/>
        <end position="160"/>
    </location>
</feature>
<comment type="subcellular location">
    <subcellularLocation>
        <location evidence="1">Endomembrane system</location>
        <topology evidence="1">Multi-pass membrane protein</topology>
    </subcellularLocation>
</comment>
<gene>
    <name evidence="9" type="ORF">BT96DRAFT_987821</name>
</gene>
<feature type="transmembrane region" description="Helical" evidence="7">
    <location>
        <begin position="253"/>
        <end position="272"/>
    </location>
</feature>
<dbReference type="InterPro" id="IPR020846">
    <property type="entry name" value="MFS_dom"/>
</dbReference>
<dbReference type="EMBL" id="ML769404">
    <property type="protein sequence ID" value="KAE9406128.1"/>
    <property type="molecule type" value="Genomic_DNA"/>
</dbReference>
<feature type="transmembrane region" description="Helical" evidence="7">
    <location>
        <begin position="83"/>
        <end position="103"/>
    </location>
</feature>
<dbReference type="InterPro" id="IPR011701">
    <property type="entry name" value="MFS"/>
</dbReference>
<dbReference type="InterPro" id="IPR036259">
    <property type="entry name" value="MFS_trans_sf"/>
</dbReference>
<dbReference type="PANTHER" id="PTHR23514">
    <property type="entry name" value="BYPASS OF STOP CODON PROTEIN 6"/>
    <property type="match status" value="1"/>
</dbReference>
<dbReference type="Gene3D" id="1.20.1250.20">
    <property type="entry name" value="MFS general substrate transporter like domains"/>
    <property type="match status" value="2"/>
</dbReference>
<dbReference type="OrthoDB" id="4243at2759"/>
<feature type="transmembrane region" description="Helical" evidence="7">
    <location>
        <begin position="218"/>
        <end position="241"/>
    </location>
</feature>
<accession>A0A6A4I9X6</accession>
<feature type="transmembrane region" description="Helical" evidence="7">
    <location>
        <begin position="348"/>
        <end position="372"/>
    </location>
</feature>
<sequence>MTDPISSSSSTSTNRLRAWRLAFSFFIYAQAGMSDGSLGAQLVSIQSHYNLTFSVVSLIFLANAAGWLIGSFLNIYLLHHLDLWKILIVASIFNITGSAIIIPSPPFPVFVVALFLLGIGACIFDASFAAYTAHFDDGPAMSLLFAAFGFGALVAPLVVAGMLDNNIPWNTYYYVPLGISIVNIPFLWMVFRSYHFPEEEGAAAGALQRFIRVIRSPAILAGGVLVALSMASGEILTSWLVSFMADIRHGNDASMRFVLSGYWVGLVLGRLTLAHATSRIGPRIAFAVYGILATGLLAVIQFVDNVPINAVAAAFTGFFQAQVFLLPSTPMIISLSSKWVPSSLVGPAVSVLTAFGLVGSAVGPLCIGFVNASGGLKYLPAITMGAIGTTLAVWYIAPSAPWRNRMVADSSETLDMKASERSRVGP</sequence>
<name>A0A6A4I9X6_9AGAR</name>
<feature type="domain" description="Major facilitator superfamily (MFS) profile" evidence="8">
    <location>
        <begin position="20"/>
        <end position="401"/>
    </location>
</feature>
<dbReference type="Pfam" id="PF07690">
    <property type="entry name" value="MFS_1"/>
    <property type="match status" value="1"/>
</dbReference>
<evidence type="ECO:0000256" key="1">
    <source>
        <dbReference type="ARBA" id="ARBA00004127"/>
    </source>
</evidence>
<dbReference type="PROSITE" id="PS50850">
    <property type="entry name" value="MFS"/>
    <property type="match status" value="1"/>
</dbReference>
<dbReference type="GO" id="GO:0012505">
    <property type="term" value="C:endomembrane system"/>
    <property type="evidence" value="ECO:0007669"/>
    <property type="project" value="UniProtKB-SubCell"/>
</dbReference>
<proteinExistence type="inferred from homology"/>
<dbReference type="InterPro" id="IPR051788">
    <property type="entry name" value="MFS_Transporter"/>
</dbReference>
<dbReference type="Proteomes" id="UP000799118">
    <property type="component" value="Unassembled WGS sequence"/>
</dbReference>
<evidence type="ECO:0000256" key="6">
    <source>
        <dbReference type="ARBA" id="ARBA00023136"/>
    </source>
</evidence>
<feature type="transmembrane region" description="Helical" evidence="7">
    <location>
        <begin position="55"/>
        <end position="76"/>
    </location>
</feature>
<feature type="transmembrane region" description="Helical" evidence="7">
    <location>
        <begin position="284"/>
        <end position="302"/>
    </location>
</feature>
<evidence type="ECO:0000256" key="5">
    <source>
        <dbReference type="ARBA" id="ARBA00022989"/>
    </source>
</evidence>
<feature type="transmembrane region" description="Helical" evidence="7">
    <location>
        <begin position="172"/>
        <end position="191"/>
    </location>
</feature>
<comment type="similarity">
    <text evidence="2">Belongs to the major facilitator superfamily.</text>
</comment>
<feature type="transmembrane region" description="Helical" evidence="7">
    <location>
        <begin position="308"/>
        <end position="327"/>
    </location>
</feature>
<keyword evidence="3" id="KW-0813">Transport</keyword>
<dbReference type="GO" id="GO:0022857">
    <property type="term" value="F:transmembrane transporter activity"/>
    <property type="evidence" value="ECO:0007669"/>
    <property type="project" value="InterPro"/>
</dbReference>
<evidence type="ECO:0000313" key="9">
    <source>
        <dbReference type="EMBL" id="KAE9406128.1"/>
    </source>
</evidence>
<dbReference type="SUPFAM" id="SSF103473">
    <property type="entry name" value="MFS general substrate transporter"/>
    <property type="match status" value="1"/>
</dbReference>
<evidence type="ECO:0000256" key="7">
    <source>
        <dbReference type="SAM" id="Phobius"/>
    </source>
</evidence>